<proteinExistence type="predicted"/>
<sequence length="52" mass="5969">MTPLVRFYARFLPAQAIWLAVTLTYALGIVSVLFFGNESARDVIYIDMENDR</sequence>
<name>A0ABT2ZZU3_9RHOB</name>
<evidence type="ECO:0000256" key="1">
    <source>
        <dbReference type="SAM" id="Phobius"/>
    </source>
</evidence>
<dbReference type="Proteomes" id="UP001526166">
    <property type="component" value="Unassembled WGS sequence"/>
</dbReference>
<keyword evidence="3" id="KW-1185">Reference proteome</keyword>
<accession>A0ABT2ZZU3</accession>
<evidence type="ECO:0000313" key="2">
    <source>
        <dbReference type="EMBL" id="MCV2879275.1"/>
    </source>
</evidence>
<dbReference type="RefSeq" id="WP_260014963.1">
    <property type="nucleotide sequence ID" value="NZ_JAOALJ010000008.1"/>
</dbReference>
<evidence type="ECO:0000313" key="3">
    <source>
        <dbReference type="Proteomes" id="UP001526166"/>
    </source>
</evidence>
<protein>
    <submittedName>
        <fullName evidence="2">Uncharacterized protein</fullName>
    </submittedName>
</protein>
<feature type="transmembrane region" description="Helical" evidence="1">
    <location>
        <begin position="16"/>
        <end position="36"/>
    </location>
</feature>
<dbReference type="EMBL" id="JAOWKW010000008">
    <property type="protein sequence ID" value="MCV2879275.1"/>
    <property type="molecule type" value="Genomic_DNA"/>
</dbReference>
<organism evidence="2 3">
    <name type="scientific">Sedimentimonas flavescens</name>
    <dbReference type="NCBI Taxonomy" id="2851012"/>
    <lineage>
        <taxon>Bacteria</taxon>
        <taxon>Pseudomonadati</taxon>
        <taxon>Pseudomonadota</taxon>
        <taxon>Alphaproteobacteria</taxon>
        <taxon>Rhodobacterales</taxon>
        <taxon>Rhodobacter group</taxon>
        <taxon>Sedimentimonas</taxon>
    </lineage>
</organism>
<gene>
    <name evidence="2" type="ORF">OE699_10440</name>
</gene>
<keyword evidence="1" id="KW-0472">Membrane</keyword>
<reference evidence="2 3" key="1">
    <citation type="submission" date="2022-10" db="EMBL/GenBank/DDBJ databases">
        <title>Sinirhodobacter sp. nov., isolated from ocean surface sediments.</title>
        <authorList>
            <person name="He W."/>
            <person name="Wang L."/>
            <person name="Zhang D.-F."/>
        </authorList>
    </citation>
    <scope>NUCLEOTIDE SEQUENCE [LARGE SCALE GENOMIC DNA]</scope>
    <source>
        <strain evidence="2 3">WL0115</strain>
    </source>
</reference>
<keyword evidence="1" id="KW-1133">Transmembrane helix</keyword>
<keyword evidence="1" id="KW-0812">Transmembrane</keyword>
<comment type="caution">
    <text evidence="2">The sequence shown here is derived from an EMBL/GenBank/DDBJ whole genome shotgun (WGS) entry which is preliminary data.</text>
</comment>